<reference evidence="3 4" key="1">
    <citation type="submission" date="2017-10" db="EMBL/GenBank/DDBJ databases">
        <title>The new phylogeny of genus Mycobacterium.</title>
        <authorList>
            <person name="Tortoli E."/>
            <person name="Trovato A."/>
            <person name="Cirillo D.M."/>
        </authorList>
    </citation>
    <scope>NUCLEOTIDE SEQUENCE [LARGE SCALE GENOMIC DNA]</scope>
    <source>
        <strain evidence="3 4">IP141170001</strain>
    </source>
</reference>
<evidence type="ECO:0000313" key="3">
    <source>
        <dbReference type="EMBL" id="PEG53918.1"/>
    </source>
</evidence>
<protein>
    <submittedName>
        <fullName evidence="3">DUF4126 domain-containing protein</fullName>
    </submittedName>
</protein>
<feature type="transmembrane region" description="Helical" evidence="1">
    <location>
        <begin position="109"/>
        <end position="130"/>
    </location>
</feature>
<evidence type="ECO:0000256" key="1">
    <source>
        <dbReference type="SAM" id="Phobius"/>
    </source>
</evidence>
<dbReference type="RefSeq" id="WP_073854998.1">
    <property type="nucleotide sequence ID" value="NZ_BAAATC010000019.1"/>
</dbReference>
<evidence type="ECO:0000259" key="2">
    <source>
        <dbReference type="Pfam" id="PF13548"/>
    </source>
</evidence>
<keyword evidence="1" id="KW-0812">Transmembrane</keyword>
<dbReference type="Pfam" id="PF13548">
    <property type="entry name" value="DUF4126"/>
    <property type="match status" value="1"/>
</dbReference>
<accession>A0A1Q4HJF2</accession>
<dbReference type="STRING" id="1801.BRW64_05250"/>
<name>A0A1Q4HJF2_9MYCO</name>
<dbReference type="OrthoDB" id="9812409at2"/>
<dbReference type="InterPro" id="IPR025196">
    <property type="entry name" value="DUF4126"/>
</dbReference>
<feature type="domain" description="DUF4126" evidence="2">
    <location>
        <begin position="7"/>
        <end position="161"/>
    </location>
</feature>
<comment type="caution">
    <text evidence="3">The sequence shown here is derived from an EMBL/GenBank/DDBJ whole genome shotgun (WGS) entry which is preliminary data.</text>
</comment>
<keyword evidence="1" id="KW-1133">Transmembrane helix</keyword>
<dbReference type="Proteomes" id="UP000220340">
    <property type="component" value="Unassembled WGS sequence"/>
</dbReference>
<feature type="transmembrane region" description="Helical" evidence="1">
    <location>
        <begin position="142"/>
        <end position="165"/>
    </location>
</feature>
<keyword evidence="1" id="KW-0472">Membrane</keyword>
<gene>
    <name evidence="3" type="ORF">CRI78_13890</name>
</gene>
<proteinExistence type="predicted"/>
<dbReference type="EMBL" id="PDCR01000016">
    <property type="protein sequence ID" value="PEG53918.1"/>
    <property type="molecule type" value="Genomic_DNA"/>
</dbReference>
<keyword evidence="4" id="KW-1185">Reference proteome</keyword>
<feature type="transmembrane region" description="Helical" evidence="1">
    <location>
        <begin position="45"/>
        <end position="65"/>
    </location>
</feature>
<feature type="transmembrane region" description="Helical" evidence="1">
    <location>
        <begin position="85"/>
        <end position="103"/>
    </location>
</feature>
<dbReference type="AlphaFoldDB" id="A0A1Q4HJF2"/>
<organism evidence="3 4">
    <name type="scientific">Mycolicibacterium diernhoferi</name>
    <dbReference type="NCBI Taxonomy" id="1801"/>
    <lineage>
        <taxon>Bacteria</taxon>
        <taxon>Bacillati</taxon>
        <taxon>Actinomycetota</taxon>
        <taxon>Actinomycetes</taxon>
        <taxon>Mycobacteriales</taxon>
        <taxon>Mycobacteriaceae</taxon>
        <taxon>Mycolicibacterium</taxon>
    </lineage>
</organism>
<evidence type="ECO:0000313" key="4">
    <source>
        <dbReference type="Proteomes" id="UP000220340"/>
    </source>
</evidence>
<sequence>MTIVLVLVLALLIGVVAGLRALTPPAMVAWGGALGWIDLDGTWAQWVAHPLTVTVLTILLVVELVTDQLPSTPARTVAVQFSARLLTAGFAGAVLVTGALATVKTGTVVSGIGAGVIGAVLGTMGGYRARKALVERNGGKDLPIALIEDAVAVLGGFAVVALATLI</sequence>